<proteinExistence type="inferred from homology"/>
<dbReference type="CDD" id="cd07103">
    <property type="entry name" value="ALDH_F5_SSADH_GabD"/>
    <property type="match status" value="1"/>
</dbReference>
<dbReference type="InterPro" id="IPR015590">
    <property type="entry name" value="Aldehyde_DH_dom"/>
</dbReference>
<gene>
    <name evidence="6" type="ORF">FHU39_003868</name>
</gene>
<name>A0A839N9D7_9MICO</name>
<comment type="caution">
    <text evidence="6">The sequence shown here is derived from an EMBL/GenBank/DDBJ whole genome shotgun (WGS) entry which is preliminary data.</text>
</comment>
<dbReference type="InterPro" id="IPR029510">
    <property type="entry name" value="Ald_DH_CS_GLU"/>
</dbReference>
<dbReference type="GO" id="GO:0004777">
    <property type="term" value="F:succinate-semialdehyde dehydrogenase (NAD+) activity"/>
    <property type="evidence" value="ECO:0007669"/>
    <property type="project" value="TreeGrafter"/>
</dbReference>
<dbReference type="GO" id="GO:0009450">
    <property type="term" value="P:gamma-aminobutyric acid catabolic process"/>
    <property type="evidence" value="ECO:0007669"/>
    <property type="project" value="TreeGrafter"/>
</dbReference>
<organism evidence="6 7">
    <name type="scientific">Flexivirga oryzae</name>
    <dbReference type="NCBI Taxonomy" id="1794944"/>
    <lineage>
        <taxon>Bacteria</taxon>
        <taxon>Bacillati</taxon>
        <taxon>Actinomycetota</taxon>
        <taxon>Actinomycetes</taxon>
        <taxon>Micrococcales</taxon>
        <taxon>Dermacoccaceae</taxon>
        <taxon>Flexivirga</taxon>
    </lineage>
</organism>
<dbReference type="EMBL" id="JACHVQ010000003">
    <property type="protein sequence ID" value="MBB2893837.1"/>
    <property type="molecule type" value="Genomic_DNA"/>
</dbReference>
<dbReference type="FunFam" id="3.40.309.10:FF:000004">
    <property type="entry name" value="Succinate-semialdehyde dehydrogenase I"/>
    <property type="match status" value="1"/>
</dbReference>
<evidence type="ECO:0000259" key="5">
    <source>
        <dbReference type="Pfam" id="PF00171"/>
    </source>
</evidence>
<keyword evidence="7" id="KW-1185">Reference proteome</keyword>
<dbReference type="PROSITE" id="PS00687">
    <property type="entry name" value="ALDEHYDE_DEHYDR_GLU"/>
    <property type="match status" value="1"/>
</dbReference>
<reference evidence="6 7" key="1">
    <citation type="submission" date="2020-08" db="EMBL/GenBank/DDBJ databases">
        <title>Sequencing the genomes of 1000 actinobacteria strains.</title>
        <authorList>
            <person name="Klenk H.-P."/>
        </authorList>
    </citation>
    <scope>NUCLEOTIDE SEQUENCE [LARGE SCALE GENOMIC DNA]</scope>
    <source>
        <strain evidence="6 7">DSM 105369</strain>
    </source>
</reference>
<dbReference type="GO" id="GO:0102810">
    <property type="term" value="F:glutarate-semialdehyde dehydrogenase (NADP+) activity"/>
    <property type="evidence" value="ECO:0007669"/>
    <property type="project" value="UniProtKB-EC"/>
</dbReference>
<sequence>MSVTEAALIEGKAFIGGAWRDADSGARIDVTDPATGELVGTVPDMGRDECRAAIRAAADALPAWSALTAKERATFLMRMYDAMTARADELAELLTREQGKPLAEARAEVISGATFLEYYAEEARRVNGEILAPDAHGRRLMVLRQPIGVVAAITPWNFPSSMIMRKIAPALAAGCTVVVKPAELTPFSALAFGSIAEQAGLPAGVLNIVTGQPAPIGEEITSNPTVRKLSFTGSTAVGKLLSRQSADTVKRVTMELGGNAPFIVFADADLDLAVKAAVGAKFRNAGQTCISANRIYVEATVHDEFVRRLKQAAEQLVVGNGLEPGTDVGPLIDDRAVAKVETLLRDAAANGATIETGGTRAAAGGRFFSPTIVTNAPATADIACTEIFGPVASIYPFTTEDEVVANANATPYGLSAYVFTEDYRRGWRVGEALEFGMIGVNDVAIATPVAPFGGVKESGSGREGSAHGIDDYTELKLLVIGGLR</sequence>
<evidence type="ECO:0000256" key="1">
    <source>
        <dbReference type="ARBA" id="ARBA00009986"/>
    </source>
</evidence>
<dbReference type="EC" id="1.2.1.20" evidence="6"/>
<keyword evidence="2 4" id="KW-0560">Oxidoreductase</keyword>
<comment type="similarity">
    <text evidence="1 4">Belongs to the aldehyde dehydrogenase family.</text>
</comment>
<protein>
    <submittedName>
        <fullName evidence="6">Succinate-semialdehyde dehydrogenase/glutarate-semialdehyde dehydrogenase</fullName>
        <ecNumber evidence="6">1.2.1.16</ecNumber>
        <ecNumber evidence="6">1.2.1.20</ecNumber>
        <ecNumber evidence="6">1.2.1.79</ecNumber>
    </submittedName>
</protein>
<evidence type="ECO:0000256" key="4">
    <source>
        <dbReference type="RuleBase" id="RU003345"/>
    </source>
</evidence>
<evidence type="ECO:0000313" key="6">
    <source>
        <dbReference type="EMBL" id="MBB2893837.1"/>
    </source>
</evidence>
<dbReference type="EC" id="1.2.1.16" evidence="6"/>
<dbReference type="Gene3D" id="3.40.309.10">
    <property type="entry name" value="Aldehyde Dehydrogenase, Chain A, domain 2"/>
    <property type="match status" value="1"/>
</dbReference>
<dbReference type="Pfam" id="PF00171">
    <property type="entry name" value="Aldedh"/>
    <property type="match status" value="1"/>
</dbReference>
<feature type="domain" description="Aldehyde dehydrogenase" evidence="5">
    <location>
        <begin position="19"/>
        <end position="476"/>
    </location>
</feature>
<dbReference type="GO" id="GO:0036243">
    <property type="term" value="F:succinate-semialdehyde dehydrogenase (NADP+) activity"/>
    <property type="evidence" value="ECO:0007669"/>
    <property type="project" value="UniProtKB-EC"/>
</dbReference>
<dbReference type="Gene3D" id="3.40.605.10">
    <property type="entry name" value="Aldehyde Dehydrogenase, Chain A, domain 1"/>
    <property type="match status" value="1"/>
</dbReference>
<dbReference type="InterPro" id="IPR016161">
    <property type="entry name" value="Ald_DH/histidinol_DH"/>
</dbReference>
<accession>A0A839N9D7</accession>
<dbReference type="PANTHER" id="PTHR43353">
    <property type="entry name" value="SUCCINATE-SEMIALDEHYDE DEHYDROGENASE, MITOCHONDRIAL"/>
    <property type="match status" value="1"/>
</dbReference>
<feature type="active site" evidence="3">
    <location>
        <position position="255"/>
    </location>
</feature>
<dbReference type="SUPFAM" id="SSF53720">
    <property type="entry name" value="ALDH-like"/>
    <property type="match status" value="1"/>
</dbReference>
<dbReference type="InterPro" id="IPR016163">
    <property type="entry name" value="Ald_DH_C"/>
</dbReference>
<dbReference type="PANTHER" id="PTHR43353:SF5">
    <property type="entry name" value="SUCCINATE-SEMIALDEHYDE DEHYDROGENASE, MITOCHONDRIAL"/>
    <property type="match status" value="1"/>
</dbReference>
<dbReference type="EC" id="1.2.1.79" evidence="6"/>
<dbReference type="InterPro" id="IPR016162">
    <property type="entry name" value="Ald_DH_N"/>
</dbReference>
<evidence type="ECO:0000256" key="2">
    <source>
        <dbReference type="ARBA" id="ARBA00023002"/>
    </source>
</evidence>
<dbReference type="RefSeq" id="WP_183322263.1">
    <property type="nucleotide sequence ID" value="NZ_JACHVQ010000003.1"/>
</dbReference>
<dbReference type="InterPro" id="IPR050740">
    <property type="entry name" value="Aldehyde_DH_Superfamily"/>
</dbReference>
<dbReference type="Proteomes" id="UP000559182">
    <property type="component" value="Unassembled WGS sequence"/>
</dbReference>
<dbReference type="FunFam" id="3.40.605.10:FF:000005">
    <property type="entry name" value="Succinate-semialdehyde dehydrogenase I"/>
    <property type="match status" value="1"/>
</dbReference>
<evidence type="ECO:0000313" key="7">
    <source>
        <dbReference type="Proteomes" id="UP000559182"/>
    </source>
</evidence>
<evidence type="ECO:0000256" key="3">
    <source>
        <dbReference type="PROSITE-ProRule" id="PRU10007"/>
    </source>
</evidence>
<dbReference type="AlphaFoldDB" id="A0A839N9D7"/>